<sequence>MSEQNVEHEIVHKHPISVVRFGMGKEIQLYTDELVVTGQEEDQELRVQLEAIKRLTLVPGDPNPGKLVLMADLDDETTIILVEGMTNARGFREMIPHLQEHIPGLELDPPDMAEQLRQALNNRRAWSLTCYGTIILLCIFLYVLYLVVAYIGTTVHH</sequence>
<keyword evidence="1" id="KW-1133">Transmembrane helix</keyword>
<proteinExistence type="predicted"/>
<protein>
    <submittedName>
        <fullName evidence="2">Uncharacterized protein</fullName>
    </submittedName>
</protein>
<organism evidence="2 3">
    <name type="scientific">Tengunoibacter tsumagoiensis</name>
    <dbReference type="NCBI Taxonomy" id="2014871"/>
    <lineage>
        <taxon>Bacteria</taxon>
        <taxon>Bacillati</taxon>
        <taxon>Chloroflexota</taxon>
        <taxon>Ktedonobacteria</taxon>
        <taxon>Ktedonobacterales</taxon>
        <taxon>Dictyobacteraceae</taxon>
        <taxon>Tengunoibacter</taxon>
    </lineage>
</organism>
<name>A0A402A1X0_9CHLR</name>
<evidence type="ECO:0000313" key="2">
    <source>
        <dbReference type="EMBL" id="GCE13143.1"/>
    </source>
</evidence>
<accession>A0A402A1X0</accession>
<keyword evidence="1" id="KW-0812">Transmembrane</keyword>
<dbReference type="EMBL" id="BIFR01000001">
    <property type="protein sequence ID" value="GCE13143.1"/>
    <property type="molecule type" value="Genomic_DNA"/>
</dbReference>
<reference evidence="3" key="1">
    <citation type="submission" date="2018-12" db="EMBL/GenBank/DDBJ databases">
        <title>Tengunoibacter tsumagoiensis gen. nov., sp. nov., Dictyobacter kobayashii sp. nov., D. alpinus sp. nov., and D. joshuensis sp. nov. and description of Dictyobacteraceae fam. nov. within the order Ktedonobacterales isolated from Tengu-no-mugimeshi.</title>
        <authorList>
            <person name="Wang C.M."/>
            <person name="Zheng Y."/>
            <person name="Sakai Y."/>
            <person name="Toyoda A."/>
            <person name="Minakuchi Y."/>
            <person name="Abe K."/>
            <person name="Yokota A."/>
            <person name="Yabe S."/>
        </authorList>
    </citation>
    <scope>NUCLEOTIDE SEQUENCE [LARGE SCALE GENOMIC DNA]</scope>
    <source>
        <strain evidence="3">Uno3</strain>
    </source>
</reference>
<dbReference type="AlphaFoldDB" id="A0A402A1X0"/>
<evidence type="ECO:0000256" key="1">
    <source>
        <dbReference type="SAM" id="Phobius"/>
    </source>
</evidence>
<dbReference type="OrthoDB" id="158511at2"/>
<dbReference type="RefSeq" id="WP_126580697.1">
    <property type="nucleotide sequence ID" value="NZ_BIFR01000001.1"/>
</dbReference>
<comment type="caution">
    <text evidence="2">The sequence shown here is derived from an EMBL/GenBank/DDBJ whole genome shotgun (WGS) entry which is preliminary data.</text>
</comment>
<keyword evidence="3" id="KW-1185">Reference proteome</keyword>
<dbReference type="Proteomes" id="UP000287352">
    <property type="component" value="Unassembled WGS sequence"/>
</dbReference>
<feature type="transmembrane region" description="Helical" evidence="1">
    <location>
        <begin position="125"/>
        <end position="151"/>
    </location>
</feature>
<keyword evidence="1" id="KW-0472">Membrane</keyword>
<evidence type="ECO:0000313" key="3">
    <source>
        <dbReference type="Proteomes" id="UP000287352"/>
    </source>
</evidence>
<gene>
    <name evidence="2" type="ORF">KTT_30020</name>
</gene>